<comment type="subcellular location">
    <subcellularLocation>
        <location evidence="10">Cell inner membrane</location>
        <topology evidence="10">Multi-pass membrane protein</topology>
    </subcellularLocation>
    <subcellularLocation>
        <location evidence="2">Cell membrane</location>
        <topology evidence="2">Multi-pass membrane protein</topology>
    </subcellularLocation>
</comment>
<dbReference type="PANTHER" id="PTHR30012">
    <property type="entry name" value="GENERAL SECRETION PATHWAY PROTEIN"/>
    <property type="match status" value="1"/>
</dbReference>
<dbReference type="PANTHER" id="PTHR30012:SF0">
    <property type="entry name" value="TYPE II SECRETION SYSTEM PROTEIN F-RELATED"/>
    <property type="match status" value="1"/>
</dbReference>
<keyword evidence="4 10" id="KW-0813">Transport</keyword>
<gene>
    <name evidence="13" type="ORF">HQN79_03250</name>
</gene>
<sequence length="401" mass="45033">MQNYNYTGINQLGKRVSGVMPANNEQDLEQKLKKSQIDLLSFRQQGKGLSLSFGSKIKKRDIITITFQLEQMLEAGVPLMEIIEDMKDSFENDAAKEMLANIYESMEGGNTFSESLADFEKEFGQVYISLVSVGEKTGKLEDILRDLGNMMKWEDELASKAKKVMIYPAIVATVVIAVVILMMLFVVPELLGFITSMGGEIGFATVALIATSDFIQNYIIELMMAPVIFVFVYSWWRKQSPDFKLKSDEFHLKIPIIGVVLHKLKLARVANSLSVMYGAGVSFPESLRMASMTAGNKFLETNFLNAVNMIEDGKEIWVSFRDSDAFPMMAVRMIKSGELTGKMDVALKNVSYFYDREAKELIEKIEPTIEPLLTVIMGFIVGWIMIAVLGPIYDTISQVQL</sequence>
<dbReference type="GO" id="GO:0009306">
    <property type="term" value="P:protein secretion"/>
    <property type="evidence" value="ECO:0007669"/>
    <property type="project" value="InterPro"/>
</dbReference>
<dbReference type="EMBL" id="CP054020">
    <property type="protein sequence ID" value="QKI88654.1"/>
    <property type="molecule type" value="Genomic_DNA"/>
</dbReference>
<evidence type="ECO:0000256" key="4">
    <source>
        <dbReference type="ARBA" id="ARBA00022448"/>
    </source>
</evidence>
<evidence type="ECO:0000256" key="6">
    <source>
        <dbReference type="ARBA" id="ARBA00022692"/>
    </source>
</evidence>
<feature type="domain" description="Type II secretion system protein GspF" evidence="12">
    <location>
        <begin position="72"/>
        <end position="188"/>
    </location>
</feature>
<dbReference type="InterPro" id="IPR018076">
    <property type="entry name" value="T2SS_GspF_dom"/>
</dbReference>
<evidence type="ECO:0000256" key="11">
    <source>
        <dbReference type="SAM" id="Phobius"/>
    </source>
</evidence>
<dbReference type="GO" id="GO:0005886">
    <property type="term" value="C:plasma membrane"/>
    <property type="evidence" value="ECO:0007669"/>
    <property type="project" value="UniProtKB-SubCell"/>
</dbReference>
<evidence type="ECO:0000256" key="2">
    <source>
        <dbReference type="ARBA" id="ARBA00004651"/>
    </source>
</evidence>
<feature type="domain" description="Type II secretion system protein GspF" evidence="12">
    <location>
        <begin position="271"/>
        <end position="391"/>
    </location>
</feature>
<evidence type="ECO:0000256" key="7">
    <source>
        <dbReference type="ARBA" id="ARBA00022989"/>
    </source>
</evidence>
<evidence type="ECO:0000256" key="9">
    <source>
        <dbReference type="ARBA" id="ARBA00030750"/>
    </source>
</evidence>
<keyword evidence="8 11" id="KW-0472">Membrane</keyword>
<accession>A0A7D4NKV7</accession>
<keyword evidence="6 10" id="KW-0812">Transmembrane</keyword>
<keyword evidence="7 11" id="KW-1133">Transmembrane helix</keyword>
<evidence type="ECO:0000256" key="3">
    <source>
        <dbReference type="ARBA" id="ARBA00005745"/>
    </source>
</evidence>
<dbReference type="InterPro" id="IPR042094">
    <property type="entry name" value="T2SS_GspF_sf"/>
</dbReference>
<dbReference type="PRINTS" id="PR00812">
    <property type="entry name" value="BCTERIALGSPF"/>
</dbReference>
<comment type="function">
    <text evidence="1">Component of the type II secretion system inner membrane complex required for the energy-dependent secretion of extracellular factors such as proteases and toxins from the periplasm.</text>
</comment>
<dbReference type="Proteomes" id="UP000504724">
    <property type="component" value="Chromosome"/>
</dbReference>
<dbReference type="KEGG" id="txa:HQN79_03250"/>
<feature type="transmembrane region" description="Helical" evidence="11">
    <location>
        <begin position="164"/>
        <end position="187"/>
    </location>
</feature>
<dbReference type="PROSITE" id="PS00874">
    <property type="entry name" value="T2SP_F"/>
    <property type="match status" value="1"/>
</dbReference>
<name>A0A7D4NKV7_9GAMM</name>
<keyword evidence="14" id="KW-1185">Reference proteome</keyword>
<evidence type="ECO:0000259" key="12">
    <source>
        <dbReference type="Pfam" id="PF00482"/>
    </source>
</evidence>
<dbReference type="Gene3D" id="1.20.81.30">
    <property type="entry name" value="Type II secretion system (T2SS), domain F"/>
    <property type="match status" value="2"/>
</dbReference>
<evidence type="ECO:0000256" key="5">
    <source>
        <dbReference type="ARBA" id="ARBA00022475"/>
    </source>
</evidence>
<dbReference type="Pfam" id="PF00482">
    <property type="entry name" value="T2SSF"/>
    <property type="match status" value="2"/>
</dbReference>
<reference evidence="13 14" key="1">
    <citation type="submission" date="2020-05" db="EMBL/GenBank/DDBJ databases">
        <title>Thiomicrorhabdus sediminis sp.nov. and Thiomicrorhabdus xiamenensis sp.nov., novel sulfur-oxidizing bacteria isolated from coastal sediment.</title>
        <authorList>
            <person name="Liu X."/>
        </authorList>
    </citation>
    <scope>NUCLEOTIDE SEQUENCE [LARGE SCALE GENOMIC DNA]</scope>
    <source>
        <strain evidence="13 14">G2</strain>
    </source>
</reference>
<dbReference type="AlphaFoldDB" id="A0A7D4NKV7"/>
<evidence type="ECO:0000256" key="8">
    <source>
        <dbReference type="ARBA" id="ARBA00023136"/>
    </source>
</evidence>
<comment type="similarity">
    <text evidence="3 10">Belongs to the GSP F family.</text>
</comment>
<proteinExistence type="inferred from homology"/>
<keyword evidence="5" id="KW-1003">Cell membrane</keyword>
<evidence type="ECO:0000313" key="13">
    <source>
        <dbReference type="EMBL" id="QKI88654.1"/>
    </source>
</evidence>
<organism evidence="13 14">
    <name type="scientific">Thiomicrorhabdus xiamenensis</name>
    <dbReference type="NCBI Taxonomy" id="2739063"/>
    <lineage>
        <taxon>Bacteria</taxon>
        <taxon>Pseudomonadati</taxon>
        <taxon>Pseudomonadota</taxon>
        <taxon>Gammaproteobacteria</taxon>
        <taxon>Thiotrichales</taxon>
        <taxon>Piscirickettsiaceae</taxon>
        <taxon>Thiomicrorhabdus</taxon>
    </lineage>
</organism>
<feature type="transmembrane region" description="Helical" evidence="11">
    <location>
        <begin position="218"/>
        <end position="236"/>
    </location>
</feature>
<protein>
    <recommendedName>
        <fullName evidence="9">General secretion pathway protein F</fullName>
    </recommendedName>
</protein>
<evidence type="ECO:0000313" key="14">
    <source>
        <dbReference type="Proteomes" id="UP000504724"/>
    </source>
</evidence>
<dbReference type="InterPro" id="IPR003004">
    <property type="entry name" value="GspF/PilC"/>
</dbReference>
<evidence type="ECO:0000256" key="10">
    <source>
        <dbReference type="RuleBase" id="RU003923"/>
    </source>
</evidence>
<evidence type="ECO:0000256" key="1">
    <source>
        <dbReference type="ARBA" id="ARBA00002684"/>
    </source>
</evidence>
<dbReference type="InterPro" id="IPR001992">
    <property type="entry name" value="T2SS_GspF/T4SS_PilC_CS"/>
</dbReference>
<feature type="transmembrane region" description="Helical" evidence="11">
    <location>
        <begin position="372"/>
        <end position="393"/>
    </location>
</feature>
<dbReference type="RefSeq" id="WP_173284267.1">
    <property type="nucleotide sequence ID" value="NZ_CP054020.1"/>
</dbReference>